<feature type="region of interest" description="Disordered" evidence="1">
    <location>
        <begin position="65"/>
        <end position="103"/>
    </location>
</feature>
<evidence type="ECO:0000313" key="3">
    <source>
        <dbReference type="Proteomes" id="UP000800096"/>
    </source>
</evidence>
<dbReference type="EMBL" id="ML979134">
    <property type="protein sequence ID" value="KAF1917532.1"/>
    <property type="molecule type" value="Genomic_DNA"/>
</dbReference>
<dbReference type="Proteomes" id="UP000800096">
    <property type="component" value="Unassembled WGS sequence"/>
</dbReference>
<organism evidence="2 3">
    <name type="scientific">Ampelomyces quisqualis</name>
    <name type="common">Powdery mildew agent</name>
    <dbReference type="NCBI Taxonomy" id="50730"/>
    <lineage>
        <taxon>Eukaryota</taxon>
        <taxon>Fungi</taxon>
        <taxon>Dikarya</taxon>
        <taxon>Ascomycota</taxon>
        <taxon>Pezizomycotina</taxon>
        <taxon>Dothideomycetes</taxon>
        <taxon>Pleosporomycetidae</taxon>
        <taxon>Pleosporales</taxon>
        <taxon>Pleosporineae</taxon>
        <taxon>Phaeosphaeriaceae</taxon>
        <taxon>Ampelomyces</taxon>
    </lineage>
</organism>
<protein>
    <submittedName>
        <fullName evidence="2">Uncharacterized protein</fullName>
    </submittedName>
</protein>
<dbReference type="AlphaFoldDB" id="A0A6A5QQ97"/>
<gene>
    <name evidence="2" type="ORF">BDU57DRAFT_513836</name>
</gene>
<proteinExistence type="predicted"/>
<reference evidence="2" key="1">
    <citation type="journal article" date="2020" name="Stud. Mycol.">
        <title>101 Dothideomycetes genomes: a test case for predicting lifestyles and emergence of pathogens.</title>
        <authorList>
            <person name="Haridas S."/>
            <person name="Albert R."/>
            <person name="Binder M."/>
            <person name="Bloem J."/>
            <person name="Labutti K."/>
            <person name="Salamov A."/>
            <person name="Andreopoulos B."/>
            <person name="Baker S."/>
            <person name="Barry K."/>
            <person name="Bills G."/>
            <person name="Bluhm B."/>
            <person name="Cannon C."/>
            <person name="Castanera R."/>
            <person name="Culley D."/>
            <person name="Daum C."/>
            <person name="Ezra D."/>
            <person name="Gonzalez J."/>
            <person name="Henrissat B."/>
            <person name="Kuo A."/>
            <person name="Liang C."/>
            <person name="Lipzen A."/>
            <person name="Lutzoni F."/>
            <person name="Magnuson J."/>
            <person name="Mondo S."/>
            <person name="Nolan M."/>
            <person name="Ohm R."/>
            <person name="Pangilinan J."/>
            <person name="Park H.-J."/>
            <person name="Ramirez L."/>
            <person name="Alfaro M."/>
            <person name="Sun H."/>
            <person name="Tritt A."/>
            <person name="Yoshinaga Y."/>
            <person name="Zwiers L.-H."/>
            <person name="Turgeon B."/>
            <person name="Goodwin S."/>
            <person name="Spatafora J."/>
            <person name="Crous P."/>
            <person name="Grigoriev I."/>
        </authorList>
    </citation>
    <scope>NUCLEOTIDE SEQUENCE</scope>
    <source>
        <strain evidence="2">HMLAC05119</strain>
    </source>
</reference>
<keyword evidence="3" id="KW-1185">Reference proteome</keyword>
<evidence type="ECO:0000313" key="2">
    <source>
        <dbReference type="EMBL" id="KAF1917532.1"/>
    </source>
</evidence>
<name>A0A6A5QQ97_AMPQU</name>
<accession>A0A6A5QQ97</accession>
<evidence type="ECO:0000256" key="1">
    <source>
        <dbReference type="SAM" id="MobiDB-lite"/>
    </source>
</evidence>
<sequence length="193" mass="20482">MQATYHGPGLLRPVRPSALLQPHPGSSPAIIPSARCGESWTFAMIIAAACAVLLHASHCGECAAGGPSHVKVVPPRRSPTARSKHDASRGRHPTSEGVPRDGLFRPLPRLQMPAAALVGVIQPHLTPGRVEDMIRGLEPQRRLGRSVQDATTELPACARDTLKLERANLSVDVRCGSDGSCTTVLERGCFVIG</sequence>